<dbReference type="AlphaFoldDB" id="A0A1M6CDG3"/>
<keyword evidence="2" id="KW-0805">Transcription regulation</keyword>
<evidence type="ECO:0000256" key="2">
    <source>
        <dbReference type="ARBA" id="ARBA00023015"/>
    </source>
</evidence>
<evidence type="ECO:0000256" key="1">
    <source>
        <dbReference type="ARBA" id="ARBA00009437"/>
    </source>
</evidence>
<proteinExistence type="inferred from homology"/>
<dbReference type="SUPFAM" id="SSF53850">
    <property type="entry name" value="Periplasmic binding protein-like II"/>
    <property type="match status" value="1"/>
</dbReference>
<dbReference type="PRINTS" id="PR00039">
    <property type="entry name" value="HTHLYSR"/>
</dbReference>
<evidence type="ECO:0000313" key="7">
    <source>
        <dbReference type="Proteomes" id="UP000183982"/>
    </source>
</evidence>
<evidence type="ECO:0000259" key="5">
    <source>
        <dbReference type="PROSITE" id="PS50931"/>
    </source>
</evidence>
<comment type="similarity">
    <text evidence="1">Belongs to the LysR transcriptional regulatory family.</text>
</comment>
<dbReference type="InterPro" id="IPR005119">
    <property type="entry name" value="LysR_subst-bd"/>
</dbReference>
<accession>A0A1M6CDG3</accession>
<dbReference type="Pfam" id="PF00126">
    <property type="entry name" value="HTH_1"/>
    <property type="match status" value="1"/>
</dbReference>
<evidence type="ECO:0000256" key="3">
    <source>
        <dbReference type="ARBA" id="ARBA00023125"/>
    </source>
</evidence>
<keyword evidence="3" id="KW-0238">DNA-binding</keyword>
<keyword evidence="4" id="KW-0804">Transcription</keyword>
<dbReference type="CDD" id="cd08432">
    <property type="entry name" value="PBP2_GcdR_TrpI_HvrB_AmpR_like"/>
    <property type="match status" value="1"/>
</dbReference>
<name>A0A1M6CDG3_9RHOB</name>
<sequence length="314" mass="35172">MARLRFKLPSPNHLVTFEAAGRCLNFTKAGKELNVSRVSVSQQIKALEERLGVKLFLRTHKTLKLTIAGERYYHVVSSALNDILEGTSEIQKGRSLNRLTVTTTTGFSAHWLLPRIGLFRTLHPDIEIRLLVSDQNIDFSSEEADLGVRYGNGEWPDLYCEPLFYEKISPVCSPSYVQDHRMPLGPHDILKETLIGLEGAYDLQTGWSYWFEANGIAPESLTYALSVNTYTNLVQAALDGQGIALLGPPLIEQYLADGSLIKIIESQPVERRAFYVVTPKHNQKPPALELFIDWLRSEASQSEVFADQAALLQG</sequence>
<feature type="domain" description="HTH lysR-type" evidence="5">
    <location>
        <begin position="9"/>
        <end position="66"/>
    </location>
</feature>
<dbReference type="RefSeq" id="WP_073248796.1">
    <property type="nucleotide sequence ID" value="NZ_FQZQ01000002.1"/>
</dbReference>
<dbReference type="Proteomes" id="UP000183982">
    <property type="component" value="Unassembled WGS sequence"/>
</dbReference>
<gene>
    <name evidence="6" type="ORF">SAMN05444000_10236</name>
</gene>
<dbReference type="Gene3D" id="3.40.190.10">
    <property type="entry name" value="Periplasmic binding protein-like II"/>
    <property type="match status" value="2"/>
</dbReference>
<protein>
    <submittedName>
        <fullName evidence="6">LysR family transcriptional regulator, glycine cleavage system transcriptional activator</fullName>
    </submittedName>
</protein>
<dbReference type="EMBL" id="FQZQ01000002">
    <property type="protein sequence ID" value="SHI58923.1"/>
    <property type="molecule type" value="Genomic_DNA"/>
</dbReference>
<evidence type="ECO:0000256" key="4">
    <source>
        <dbReference type="ARBA" id="ARBA00023163"/>
    </source>
</evidence>
<dbReference type="GO" id="GO:0003700">
    <property type="term" value="F:DNA-binding transcription factor activity"/>
    <property type="evidence" value="ECO:0007669"/>
    <property type="project" value="InterPro"/>
</dbReference>
<dbReference type="Gene3D" id="1.10.10.10">
    <property type="entry name" value="Winged helix-like DNA-binding domain superfamily/Winged helix DNA-binding domain"/>
    <property type="match status" value="1"/>
</dbReference>
<organism evidence="6 7">
    <name type="scientific">Shimia gijangensis</name>
    <dbReference type="NCBI Taxonomy" id="1470563"/>
    <lineage>
        <taxon>Bacteria</taxon>
        <taxon>Pseudomonadati</taxon>
        <taxon>Pseudomonadota</taxon>
        <taxon>Alphaproteobacteria</taxon>
        <taxon>Rhodobacterales</taxon>
        <taxon>Roseobacteraceae</taxon>
    </lineage>
</organism>
<dbReference type="PANTHER" id="PTHR30537">
    <property type="entry name" value="HTH-TYPE TRANSCRIPTIONAL REGULATOR"/>
    <property type="match status" value="1"/>
</dbReference>
<dbReference type="STRING" id="1470563.SAMN05444000_10236"/>
<dbReference type="InterPro" id="IPR058163">
    <property type="entry name" value="LysR-type_TF_proteobact-type"/>
</dbReference>
<dbReference type="Pfam" id="PF03466">
    <property type="entry name" value="LysR_substrate"/>
    <property type="match status" value="1"/>
</dbReference>
<dbReference type="InterPro" id="IPR036388">
    <property type="entry name" value="WH-like_DNA-bd_sf"/>
</dbReference>
<keyword evidence="7" id="KW-1185">Reference proteome</keyword>
<dbReference type="PANTHER" id="PTHR30537:SF5">
    <property type="entry name" value="HTH-TYPE TRANSCRIPTIONAL ACTIVATOR TTDR-RELATED"/>
    <property type="match status" value="1"/>
</dbReference>
<dbReference type="InterPro" id="IPR000847">
    <property type="entry name" value="LysR_HTH_N"/>
</dbReference>
<evidence type="ECO:0000313" key="6">
    <source>
        <dbReference type="EMBL" id="SHI58923.1"/>
    </source>
</evidence>
<dbReference type="OrthoDB" id="9804958at2"/>
<dbReference type="PROSITE" id="PS50931">
    <property type="entry name" value="HTH_LYSR"/>
    <property type="match status" value="1"/>
</dbReference>
<dbReference type="GO" id="GO:0003677">
    <property type="term" value="F:DNA binding"/>
    <property type="evidence" value="ECO:0007669"/>
    <property type="project" value="UniProtKB-KW"/>
</dbReference>
<reference evidence="7" key="1">
    <citation type="submission" date="2016-11" db="EMBL/GenBank/DDBJ databases">
        <authorList>
            <person name="Varghese N."/>
            <person name="Submissions S."/>
        </authorList>
    </citation>
    <scope>NUCLEOTIDE SEQUENCE [LARGE SCALE GENOMIC DNA]</scope>
    <source>
        <strain evidence="7">DSM 100564</strain>
    </source>
</reference>
<dbReference type="InterPro" id="IPR036390">
    <property type="entry name" value="WH_DNA-bd_sf"/>
</dbReference>
<dbReference type="SUPFAM" id="SSF46785">
    <property type="entry name" value="Winged helix' DNA-binding domain"/>
    <property type="match status" value="1"/>
</dbReference>